<dbReference type="SUPFAM" id="SSF52374">
    <property type="entry name" value="Nucleotidylyl transferase"/>
    <property type="match status" value="1"/>
</dbReference>
<evidence type="ECO:0000259" key="1">
    <source>
        <dbReference type="Pfam" id="PF01467"/>
    </source>
</evidence>
<dbReference type="EMBL" id="CAXAMM010043395">
    <property type="protein sequence ID" value="CAK9109868.1"/>
    <property type="molecule type" value="Genomic_DNA"/>
</dbReference>
<dbReference type="InterPro" id="IPR014729">
    <property type="entry name" value="Rossmann-like_a/b/a_fold"/>
</dbReference>
<evidence type="ECO:0000313" key="2">
    <source>
        <dbReference type="EMBL" id="CAK9109868.1"/>
    </source>
</evidence>
<sequence length="228" mass="25450">MAEDILATSARDLRRATDHVQLKDLLDDLVNGKLTHLVALDAGGIACLPAPEIPPNTLLLPGSFNPVHEGHEEMARQAAEMLGFAILDSGCGKTIVGRETLNAFHLIWKQHGIPVKPEFKQRNVFRYGNGQQEISETMIDMPIFLASKPGYVRACAHGSQLRRSVSIKVVDFPEGANKLFAQAPESPDEADQEKMRVMEFTARQHRQWQSHPQSYDFADFACRYAEAR</sequence>
<feature type="domain" description="Cytidyltransferase-like" evidence="1">
    <location>
        <begin position="59"/>
        <end position="83"/>
    </location>
</feature>
<dbReference type="Pfam" id="PF01467">
    <property type="entry name" value="CTP_transf_like"/>
    <property type="match status" value="1"/>
</dbReference>
<reference evidence="2 3" key="1">
    <citation type="submission" date="2024-02" db="EMBL/GenBank/DDBJ databases">
        <authorList>
            <person name="Chen Y."/>
            <person name="Shah S."/>
            <person name="Dougan E. K."/>
            <person name="Thang M."/>
            <person name="Chan C."/>
        </authorList>
    </citation>
    <scope>NUCLEOTIDE SEQUENCE [LARGE SCALE GENOMIC DNA]</scope>
</reference>
<keyword evidence="3" id="KW-1185">Reference proteome</keyword>
<proteinExistence type="predicted"/>
<dbReference type="Proteomes" id="UP001642464">
    <property type="component" value="Unassembled WGS sequence"/>
</dbReference>
<organism evidence="2 3">
    <name type="scientific">Durusdinium trenchii</name>
    <dbReference type="NCBI Taxonomy" id="1381693"/>
    <lineage>
        <taxon>Eukaryota</taxon>
        <taxon>Sar</taxon>
        <taxon>Alveolata</taxon>
        <taxon>Dinophyceae</taxon>
        <taxon>Suessiales</taxon>
        <taxon>Symbiodiniaceae</taxon>
        <taxon>Durusdinium</taxon>
    </lineage>
</organism>
<name>A0ABP0SBY8_9DINO</name>
<comment type="caution">
    <text evidence="2">The sequence shown here is derived from an EMBL/GenBank/DDBJ whole genome shotgun (WGS) entry which is preliminary data.</text>
</comment>
<evidence type="ECO:0000313" key="3">
    <source>
        <dbReference type="Proteomes" id="UP001642464"/>
    </source>
</evidence>
<accession>A0ABP0SBY8</accession>
<gene>
    <name evidence="2" type="ORF">SCF082_LOCUS51043</name>
</gene>
<protein>
    <submittedName>
        <fullName evidence="2">Transposon protein</fullName>
    </submittedName>
</protein>
<dbReference type="Gene3D" id="3.40.50.620">
    <property type="entry name" value="HUPs"/>
    <property type="match status" value="1"/>
</dbReference>
<dbReference type="InterPro" id="IPR004821">
    <property type="entry name" value="Cyt_trans-like"/>
</dbReference>